<gene>
    <name evidence="1" type="ORF">LA66_06775</name>
</gene>
<name>A0A0B1Q600_9HYPH</name>
<dbReference type="STRING" id="370622.LA66_06775"/>
<reference evidence="1 2" key="1">
    <citation type="submission" date="2014-09" db="EMBL/GenBank/DDBJ databases">
        <title>Isolation and characterization of Aurantimonas altamirensis ON-56566 from clinical sample following a dog bite.</title>
        <authorList>
            <person name="Eshaghi A."/>
            <person name="Li A."/>
            <person name="Shahinas D."/>
            <person name="Bahn P."/>
            <person name="Kus J.V."/>
            <person name="Patel S.N."/>
        </authorList>
    </citation>
    <scope>NUCLEOTIDE SEQUENCE [LARGE SCALE GENOMIC DNA]</scope>
    <source>
        <strain evidence="1 2">ON-56566</strain>
    </source>
</reference>
<proteinExistence type="predicted"/>
<evidence type="ECO:0000313" key="1">
    <source>
        <dbReference type="EMBL" id="KHJ56268.1"/>
    </source>
</evidence>
<dbReference type="EMBL" id="JRFJ01000001">
    <property type="protein sequence ID" value="KHJ56268.1"/>
    <property type="molecule type" value="Genomic_DNA"/>
</dbReference>
<protein>
    <submittedName>
        <fullName evidence="1">Uncharacterized protein</fullName>
    </submittedName>
</protein>
<evidence type="ECO:0000313" key="2">
    <source>
        <dbReference type="Proteomes" id="UP000030826"/>
    </source>
</evidence>
<accession>A0A0B1Q600</accession>
<dbReference type="AlphaFoldDB" id="A0A0B1Q600"/>
<sequence length="84" mass="9641">MAYHEPCAKDEIWVGNTLTHGPHYERLKSKGLQTLRLGEVAYDVHGKPLAKSEGYSPLFINRSEADLHNEIMMELTFGQNWRRG</sequence>
<organism evidence="1 2">
    <name type="scientific">Aureimonas altamirensis</name>
    <dbReference type="NCBI Taxonomy" id="370622"/>
    <lineage>
        <taxon>Bacteria</taxon>
        <taxon>Pseudomonadati</taxon>
        <taxon>Pseudomonadota</taxon>
        <taxon>Alphaproteobacteria</taxon>
        <taxon>Hyphomicrobiales</taxon>
        <taxon>Aurantimonadaceae</taxon>
        <taxon>Aureimonas</taxon>
    </lineage>
</organism>
<dbReference type="Proteomes" id="UP000030826">
    <property type="component" value="Unassembled WGS sequence"/>
</dbReference>
<comment type="caution">
    <text evidence="1">The sequence shown here is derived from an EMBL/GenBank/DDBJ whole genome shotgun (WGS) entry which is preliminary data.</text>
</comment>